<dbReference type="EMBL" id="JACOGF010000004">
    <property type="protein sequence ID" value="MBC3917676.1"/>
    <property type="molecule type" value="Genomic_DNA"/>
</dbReference>
<dbReference type="PANTHER" id="PTHR38785:SF1">
    <property type="entry name" value="HOMOLOG OF VIRK"/>
    <property type="match status" value="1"/>
</dbReference>
<dbReference type="InterPro" id="IPR007488">
    <property type="entry name" value="DUF535"/>
</dbReference>
<proteinExistence type="predicted"/>
<dbReference type="Pfam" id="PF04393">
    <property type="entry name" value="DUF535"/>
    <property type="match status" value="1"/>
</dbReference>
<sequence length="324" mass="37265">MNILNWREVWHAYQSHEEAVVQQQRQPASMLDSLRWAVHMRLTDSDSHFKSKCMFLLRSSLRPRTSMAWYAYLHQTYLRKAISKDIALLDAIHRPFFDRNIGPGSRLSLMQNHFHLSGILLGKDLAQDLLAGKAFDIASLQGKNQEQYRLSLFRCNSFKREGGLTLGLFQGTHLLQCLSFSFDHHHQQLSIRVGGVQSSKQDARELIRACTKSLHGIQPRLLLIEALRCIAQELNCATIECIAKKNHIYQSWRYRFSKCIRAEYDALWQSAGATPHSNGNYLLPLSVEEKPWSARPSNKRSEYRARDVLTTDMRKNIVQSLAAA</sequence>
<evidence type="ECO:0000313" key="1">
    <source>
        <dbReference type="EMBL" id="MBC3917676.1"/>
    </source>
</evidence>
<keyword evidence="2" id="KW-1185">Reference proteome</keyword>
<reference evidence="1 2" key="1">
    <citation type="submission" date="2020-08" db="EMBL/GenBank/DDBJ databases">
        <title>Novel species isolated from subtropical streams in China.</title>
        <authorList>
            <person name="Lu H."/>
        </authorList>
    </citation>
    <scope>NUCLEOTIDE SEQUENCE [LARGE SCALE GENOMIC DNA]</scope>
    <source>
        <strain evidence="1 2">CY18W</strain>
    </source>
</reference>
<comment type="caution">
    <text evidence="1">The sequence shown here is derived from an EMBL/GenBank/DDBJ whole genome shotgun (WGS) entry which is preliminary data.</text>
</comment>
<organism evidence="1 2">
    <name type="scientific">Undibacterium hunanense</name>
    <dbReference type="NCBI Taxonomy" id="2762292"/>
    <lineage>
        <taxon>Bacteria</taxon>
        <taxon>Pseudomonadati</taxon>
        <taxon>Pseudomonadota</taxon>
        <taxon>Betaproteobacteria</taxon>
        <taxon>Burkholderiales</taxon>
        <taxon>Oxalobacteraceae</taxon>
        <taxon>Undibacterium</taxon>
    </lineage>
</organism>
<dbReference type="RefSeq" id="WP_186946928.1">
    <property type="nucleotide sequence ID" value="NZ_JACOGF010000004.1"/>
</dbReference>
<protein>
    <submittedName>
        <fullName evidence="1">DUF535 family protein</fullName>
    </submittedName>
</protein>
<dbReference type="Proteomes" id="UP000650424">
    <property type="component" value="Unassembled WGS sequence"/>
</dbReference>
<gene>
    <name evidence="1" type="ORF">H8L32_09345</name>
</gene>
<dbReference type="PANTHER" id="PTHR38785">
    <property type="entry name" value="HOMOLOG OF VIRK"/>
    <property type="match status" value="1"/>
</dbReference>
<name>A0ABR6ZP61_9BURK</name>
<evidence type="ECO:0000313" key="2">
    <source>
        <dbReference type="Proteomes" id="UP000650424"/>
    </source>
</evidence>
<accession>A0ABR6ZP61</accession>